<dbReference type="Pfam" id="PF13489">
    <property type="entry name" value="Methyltransf_23"/>
    <property type="match status" value="1"/>
</dbReference>
<name>A0AAW0YI43_CHEQU</name>
<feature type="non-terminal residue" evidence="1">
    <location>
        <position position="1"/>
    </location>
</feature>
<dbReference type="EMBL" id="JARKIK010000005">
    <property type="protein sequence ID" value="KAK8751428.1"/>
    <property type="molecule type" value="Genomic_DNA"/>
</dbReference>
<dbReference type="EMBL" id="JARKIK010000005">
    <property type="protein sequence ID" value="KAK8751436.1"/>
    <property type="molecule type" value="Genomic_DNA"/>
</dbReference>
<dbReference type="SUPFAM" id="SSF53335">
    <property type="entry name" value="S-adenosyl-L-methionine-dependent methyltransferases"/>
    <property type="match status" value="1"/>
</dbReference>
<reference evidence="1 2" key="1">
    <citation type="journal article" date="2024" name="BMC Genomics">
        <title>Genome assembly of redclaw crayfish (Cherax quadricarinatus) provides insights into its immune adaptation and hypoxia tolerance.</title>
        <authorList>
            <person name="Liu Z."/>
            <person name="Zheng J."/>
            <person name="Li H."/>
            <person name="Fang K."/>
            <person name="Wang S."/>
            <person name="He J."/>
            <person name="Zhou D."/>
            <person name="Weng S."/>
            <person name="Chi M."/>
            <person name="Gu Z."/>
            <person name="He J."/>
            <person name="Li F."/>
            <person name="Wang M."/>
        </authorList>
    </citation>
    <scope>NUCLEOTIDE SEQUENCE [LARGE SCALE GENOMIC DNA]</scope>
    <source>
        <strain evidence="1">ZL_2023a</strain>
    </source>
</reference>
<keyword evidence="2" id="KW-1185">Reference proteome</keyword>
<reference evidence="1" key="2">
    <citation type="submission" date="2024-01" db="EMBL/GenBank/DDBJ databases">
        <authorList>
            <person name="He J."/>
            <person name="Wang M."/>
            <person name="Zheng J."/>
            <person name="Liu Z."/>
        </authorList>
    </citation>
    <scope>NUCLEOTIDE SEQUENCE</scope>
    <source>
        <strain evidence="1">ZL_2023a</strain>
        <tissue evidence="1">Muscle</tissue>
    </source>
</reference>
<dbReference type="EMBL" id="JARKIK010000005">
    <property type="protein sequence ID" value="KAK8751441.1"/>
    <property type="molecule type" value="Genomic_DNA"/>
</dbReference>
<organism evidence="1 2">
    <name type="scientific">Cherax quadricarinatus</name>
    <name type="common">Australian red claw crayfish</name>
    <dbReference type="NCBI Taxonomy" id="27406"/>
    <lineage>
        <taxon>Eukaryota</taxon>
        <taxon>Metazoa</taxon>
        <taxon>Ecdysozoa</taxon>
        <taxon>Arthropoda</taxon>
        <taxon>Crustacea</taxon>
        <taxon>Multicrustacea</taxon>
        <taxon>Malacostraca</taxon>
        <taxon>Eumalacostraca</taxon>
        <taxon>Eucarida</taxon>
        <taxon>Decapoda</taxon>
        <taxon>Pleocyemata</taxon>
        <taxon>Astacidea</taxon>
        <taxon>Parastacoidea</taxon>
        <taxon>Parastacidae</taxon>
        <taxon>Cherax</taxon>
    </lineage>
</organism>
<dbReference type="EMBL" id="JARKIK010000005">
    <property type="protein sequence ID" value="KAK8751443.1"/>
    <property type="molecule type" value="Genomic_DNA"/>
</dbReference>
<dbReference type="EMBL" id="JARKIK010000005">
    <property type="protein sequence ID" value="KAK8751434.1"/>
    <property type="molecule type" value="Genomic_DNA"/>
</dbReference>
<proteinExistence type="predicted"/>
<sequence>HTSHVHAHKAARCTHLPSLHSCEVYTEMENTTEHEAAFKMNSIFFQEKRTPGEVKELYSQFSQTYEQLMNSRTYAGPRVAAEEIARLVPQECRKDARVLDVAAGTGKVGQELYKRGFTWLDAVEPSTGMLEILYKTEVYSQAFKEFLGHGNSTIPTETYDVVVNVGGMGEGHIPVRGVDDMINLTKPGGVVVVVMRLEYLEIVKEYRDRLETRMNLLEKSGRWSMVLKKTIPRYFCDKEGIIFIYRVI</sequence>
<dbReference type="CDD" id="cd02440">
    <property type="entry name" value="AdoMet_MTases"/>
    <property type="match status" value="1"/>
</dbReference>
<protein>
    <submittedName>
        <fullName evidence="1">Uncharacterized protein</fullName>
    </submittedName>
</protein>
<evidence type="ECO:0000313" key="1">
    <source>
        <dbReference type="EMBL" id="KAK8751429.1"/>
    </source>
</evidence>
<dbReference type="Proteomes" id="UP001445076">
    <property type="component" value="Unassembled WGS sequence"/>
</dbReference>
<dbReference type="AlphaFoldDB" id="A0AAW0YI43"/>
<dbReference type="EMBL" id="JARKIK010000005">
    <property type="protein sequence ID" value="KAK8751429.1"/>
    <property type="molecule type" value="Genomic_DNA"/>
</dbReference>
<dbReference type="Gene3D" id="3.40.50.150">
    <property type="entry name" value="Vaccinia Virus protein VP39"/>
    <property type="match status" value="1"/>
</dbReference>
<dbReference type="InterPro" id="IPR029063">
    <property type="entry name" value="SAM-dependent_MTases_sf"/>
</dbReference>
<accession>A0AAW0YI43</accession>
<gene>
    <name evidence="1" type="ORF">OTU49_008455</name>
</gene>
<comment type="caution">
    <text evidence="1">The sequence shown here is derived from an EMBL/GenBank/DDBJ whole genome shotgun (WGS) entry which is preliminary data.</text>
</comment>
<evidence type="ECO:0000313" key="2">
    <source>
        <dbReference type="Proteomes" id="UP001445076"/>
    </source>
</evidence>
<dbReference type="EMBL" id="JARKIK010000005">
    <property type="protein sequence ID" value="KAK8751432.1"/>
    <property type="molecule type" value="Genomic_DNA"/>
</dbReference>